<sequence length="164" mass="17159">MAGTGDDQQQWRGVDEGWGRRAVDFATLSEPANVREYVALHQRLGVGDGDSVLDVACGAGLALELAAARGATCAGIDASERALAGWARRVARDPNATTAEDVQVLRDAGFDDARILAVTAFVALRLAFSTVNDALGCRPDRAVVDGLPEPVSAAVTWGRPVEDA</sequence>
<dbReference type="EMBL" id="CP077062">
    <property type="protein sequence ID" value="QWZ06496.1"/>
    <property type="molecule type" value="Genomic_DNA"/>
</dbReference>
<evidence type="ECO:0000313" key="3">
    <source>
        <dbReference type="Proteomes" id="UP000683575"/>
    </source>
</evidence>
<dbReference type="GO" id="GO:0008168">
    <property type="term" value="F:methyltransferase activity"/>
    <property type="evidence" value="ECO:0007669"/>
    <property type="project" value="UniProtKB-KW"/>
</dbReference>
<reference evidence="2" key="1">
    <citation type="submission" date="2021-06" db="EMBL/GenBank/DDBJ databases">
        <title>Complete genome sequence of Nocardioides sp. G188.</title>
        <authorList>
            <person name="Im W.-T."/>
        </authorList>
    </citation>
    <scope>NUCLEOTIDE SEQUENCE</scope>
    <source>
        <strain evidence="2">G188</strain>
    </source>
</reference>
<dbReference type="RefSeq" id="WP_216937457.1">
    <property type="nucleotide sequence ID" value="NZ_CP077062.1"/>
</dbReference>
<name>A0A975SVC6_9ACTN</name>
<evidence type="ECO:0000313" key="2">
    <source>
        <dbReference type="EMBL" id="QWZ06496.1"/>
    </source>
</evidence>
<proteinExistence type="predicted"/>
<feature type="domain" description="Methyltransferase" evidence="1">
    <location>
        <begin position="52"/>
        <end position="125"/>
    </location>
</feature>
<dbReference type="InterPro" id="IPR041698">
    <property type="entry name" value="Methyltransf_25"/>
</dbReference>
<dbReference type="KEGG" id="nps:KRR39_12985"/>
<dbReference type="Proteomes" id="UP000683575">
    <property type="component" value="Chromosome"/>
</dbReference>
<dbReference type="GO" id="GO:0032259">
    <property type="term" value="P:methylation"/>
    <property type="evidence" value="ECO:0007669"/>
    <property type="project" value="UniProtKB-KW"/>
</dbReference>
<keyword evidence="3" id="KW-1185">Reference proteome</keyword>
<keyword evidence="2" id="KW-0808">Transferase</keyword>
<protein>
    <submittedName>
        <fullName evidence="2">Methyltransferase domain-containing protein</fullName>
    </submittedName>
</protein>
<accession>A0A975SVC6</accession>
<keyword evidence="2" id="KW-0489">Methyltransferase</keyword>
<dbReference type="AlphaFoldDB" id="A0A975SVC6"/>
<dbReference type="Pfam" id="PF13649">
    <property type="entry name" value="Methyltransf_25"/>
    <property type="match status" value="1"/>
</dbReference>
<gene>
    <name evidence="2" type="ORF">KRR39_12985</name>
</gene>
<organism evidence="2 3">
    <name type="scientific">Nocardioides panacis</name>
    <dbReference type="NCBI Taxonomy" id="2849501"/>
    <lineage>
        <taxon>Bacteria</taxon>
        <taxon>Bacillati</taxon>
        <taxon>Actinomycetota</taxon>
        <taxon>Actinomycetes</taxon>
        <taxon>Propionibacteriales</taxon>
        <taxon>Nocardioidaceae</taxon>
        <taxon>Nocardioides</taxon>
    </lineage>
</organism>
<evidence type="ECO:0000259" key="1">
    <source>
        <dbReference type="Pfam" id="PF13649"/>
    </source>
</evidence>